<keyword evidence="2" id="KW-1185">Reference proteome</keyword>
<name>A0A2V2NCI1_9EURY</name>
<dbReference type="Proteomes" id="UP000245934">
    <property type="component" value="Unassembled WGS sequence"/>
</dbReference>
<sequence>MDSYRKKHIVYRARRIMNRYLSSGFICLFILVLLAGVCTADESPRYVIYVQGGESSIIHGSEGITDIIVKDIIPYAHFSDGKKSLLIPDKLLRYITCPVNAAVVFSGAGGESVSLIGISNLSLSYENKDLTLRVNPLGFYEGEALKSFASEKNELDAINVEKFETTGFYLEIIETGPENNNCLAQEIACLNADDMKACLGECG</sequence>
<protein>
    <submittedName>
        <fullName evidence="1">Uncharacterized protein</fullName>
    </submittedName>
</protein>
<comment type="caution">
    <text evidence="1">The sequence shown here is derived from an EMBL/GenBank/DDBJ whole genome shotgun (WGS) entry which is preliminary data.</text>
</comment>
<gene>
    <name evidence="1" type="ORF">DLD82_00350</name>
</gene>
<evidence type="ECO:0000313" key="1">
    <source>
        <dbReference type="EMBL" id="PWR76295.1"/>
    </source>
</evidence>
<dbReference type="EMBL" id="QGMZ01000001">
    <property type="protein sequence ID" value="PWR76295.1"/>
    <property type="molecule type" value="Genomic_DNA"/>
</dbReference>
<reference evidence="1 2" key="1">
    <citation type="submission" date="2018-05" db="EMBL/GenBank/DDBJ databases">
        <title>Draft genome of Methanospirillum stamsii Pt1.</title>
        <authorList>
            <person name="Dueholm M.S."/>
            <person name="Nielsen P.H."/>
            <person name="Bakmann L.F."/>
            <person name="Otzen D.E."/>
        </authorList>
    </citation>
    <scope>NUCLEOTIDE SEQUENCE [LARGE SCALE GENOMIC DNA]</scope>
    <source>
        <strain evidence="1 2">Pt1</strain>
    </source>
</reference>
<organism evidence="1 2">
    <name type="scientific">Methanospirillum stamsii</name>
    <dbReference type="NCBI Taxonomy" id="1277351"/>
    <lineage>
        <taxon>Archaea</taxon>
        <taxon>Methanobacteriati</taxon>
        <taxon>Methanobacteriota</taxon>
        <taxon>Stenosarchaea group</taxon>
        <taxon>Methanomicrobia</taxon>
        <taxon>Methanomicrobiales</taxon>
        <taxon>Methanospirillaceae</taxon>
        <taxon>Methanospirillum</taxon>
    </lineage>
</organism>
<accession>A0A2V2NCI1</accession>
<proteinExistence type="predicted"/>
<evidence type="ECO:0000313" key="2">
    <source>
        <dbReference type="Proteomes" id="UP000245934"/>
    </source>
</evidence>
<dbReference type="AlphaFoldDB" id="A0A2V2NCI1"/>